<organism evidence="3 4">
    <name type="scientific">Ameiurus melas</name>
    <name type="common">Black bullhead</name>
    <name type="synonym">Silurus melas</name>
    <dbReference type="NCBI Taxonomy" id="219545"/>
    <lineage>
        <taxon>Eukaryota</taxon>
        <taxon>Metazoa</taxon>
        <taxon>Chordata</taxon>
        <taxon>Craniata</taxon>
        <taxon>Vertebrata</taxon>
        <taxon>Euteleostomi</taxon>
        <taxon>Actinopterygii</taxon>
        <taxon>Neopterygii</taxon>
        <taxon>Teleostei</taxon>
        <taxon>Ostariophysi</taxon>
        <taxon>Siluriformes</taxon>
        <taxon>Ictaluridae</taxon>
        <taxon>Ameiurus</taxon>
    </lineage>
</organism>
<dbReference type="InterPro" id="IPR026254">
    <property type="entry name" value="RNF31-like"/>
</dbReference>
<proteinExistence type="predicted"/>
<dbReference type="AlphaFoldDB" id="A0A7J6A1V4"/>
<dbReference type="InterPro" id="IPR018997">
    <property type="entry name" value="PUB_domain"/>
</dbReference>
<comment type="caution">
    <text evidence="3">The sequence shown here is derived from an EMBL/GenBank/DDBJ whole genome shotgun (WGS) entry which is preliminary data.</text>
</comment>
<dbReference type="Pfam" id="PF09409">
    <property type="entry name" value="PUB"/>
    <property type="match status" value="1"/>
</dbReference>
<dbReference type="GO" id="GO:0061630">
    <property type="term" value="F:ubiquitin protein ligase activity"/>
    <property type="evidence" value="ECO:0007669"/>
    <property type="project" value="TreeGrafter"/>
</dbReference>
<dbReference type="EMBL" id="JAAGNN010000019">
    <property type="protein sequence ID" value="KAF4076855.1"/>
    <property type="molecule type" value="Genomic_DNA"/>
</dbReference>
<dbReference type="GO" id="GO:0071797">
    <property type="term" value="C:LUBAC complex"/>
    <property type="evidence" value="ECO:0007669"/>
    <property type="project" value="InterPro"/>
</dbReference>
<evidence type="ECO:0000256" key="1">
    <source>
        <dbReference type="SAM" id="MobiDB-lite"/>
    </source>
</evidence>
<reference evidence="3 4" key="1">
    <citation type="submission" date="2020-02" db="EMBL/GenBank/DDBJ databases">
        <title>A chromosome-scale genome assembly of the black bullhead catfish (Ameiurus melas).</title>
        <authorList>
            <person name="Wen M."/>
            <person name="Zham M."/>
            <person name="Cabau C."/>
            <person name="Klopp C."/>
            <person name="Donnadieu C."/>
            <person name="Roques C."/>
            <person name="Bouchez O."/>
            <person name="Lampietro C."/>
            <person name="Jouanno E."/>
            <person name="Herpin A."/>
            <person name="Louis A."/>
            <person name="Berthelot C."/>
            <person name="Parey E."/>
            <person name="Roest-Crollius H."/>
            <person name="Braasch I."/>
            <person name="Postlethwait J."/>
            <person name="Robinson-Rechavi M."/>
            <person name="Echchiki A."/>
            <person name="Begum T."/>
            <person name="Montfort J."/>
            <person name="Schartl M."/>
            <person name="Bobe J."/>
            <person name="Guiguen Y."/>
        </authorList>
    </citation>
    <scope>NUCLEOTIDE SEQUENCE [LARGE SCALE GENOMIC DNA]</scope>
    <source>
        <strain evidence="3">M_S1</strain>
        <tissue evidence="3">Blood</tissue>
    </source>
</reference>
<name>A0A7J6A1V4_AMEME</name>
<dbReference type="PANTHER" id="PTHR16004:SF5">
    <property type="entry name" value="E3 UBIQUITIN-PROTEIN LIGASE RNF31"/>
    <property type="match status" value="1"/>
</dbReference>
<keyword evidence="4" id="KW-1185">Reference proteome</keyword>
<evidence type="ECO:0000313" key="3">
    <source>
        <dbReference type="EMBL" id="KAF4076855.1"/>
    </source>
</evidence>
<gene>
    <name evidence="3" type="ORF">AMELA_G00219870</name>
</gene>
<evidence type="ECO:0000313" key="4">
    <source>
        <dbReference type="Proteomes" id="UP000593565"/>
    </source>
</evidence>
<dbReference type="GO" id="GO:0070530">
    <property type="term" value="F:K63-linked polyubiquitin modification-dependent protein binding"/>
    <property type="evidence" value="ECO:0007669"/>
    <property type="project" value="TreeGrafter"/>
</dbReference>
<feature type="domain" description="PUB" evidence="2">
    <location>
        <begin position="78"/>
        <end position="154"/>
    </location>
</feature>
<dbReference type="SUPFAM" id="SSF143503">
    <property type="entry name" value="PUG domain-like"/>
    <property type="match status" value="1"/>
</dbReference>
<evidence type="ECO:0000259" key="2">
    <source>
        <dbReference type="Pfam" id="PF09409"/>
    </source>
</evidence>
<dbReference type="GO" id="GO:1990450">
    <property type="term" value="F:linear polyubiquitin binding"/>
    <property type="evidence" value="ECO:0007669"/>
    <property type="project" value="TreeGrafter"/>
</dbReference>
<dbReference type="Gene3D" id="1.20.58.2190">
    <property type="match status" value="1"/>
</dbReference>
<dbReference type="GO" id="GO:0036435">
    <property type="term" value="F:K48-linked polyubiquitin modification-dependent protein binding"/>
    <property type="evidence" value="ECO:0007669"/>
    <property type="project" value="TreeGrafter"/>
</dbReference>
<dbReference type="Proteomes" id="UP000593565">
    <property type="component" value="Unassembled WGS sequence"/>
</dbReference>
<feature type="compositionally biased region" description="Polar residues" evidence="1">
    <location>
        <begin position="236"/>
        <end position="245"/>
    </location>
</feature>
<accession>A0A7J6A1V4</accession>
<feature type="region of interest" description="Disordered" evidence="1">
    <location>
        <begin position="224"/>
        <end position="245"/>
    </location>
</feature>
<dbReference type="PANTHER" id="PTHR16004">
    <property type="entry name" value="RING FINGER PROTEIN 31-RELATED"/>
    <property type="match status" value="1"/>
</dbReference>
<sequence>MFKCAVATMLSDQLEEARSRAEAILSRPGSAQDIRNSVSAVANISLPPSAKYRHITAETMLVENSVGSNKKEAMASLQKLSTALNILEKYGSNLTSPSRPKYWRTVKHNNPVFRATVDAIHGGRGVLCLYGYTNQQADGLSFPEDVTEPDVAKVAAVTLEVMSLRTELDMLIKDTHPHPEFFERIIPSLTQKDDDNGLSSDALVISPSSEKPWERLARRRCLRLSPLSPPPRPPSQQVSSCPTPL</sequence>
<dbReference type="InterPro" id="IPR036339">
    <property type="entry name" value="PUB-like_dom_sf"/>
</dbReference>
<protein>
    <recommendedName>
        <fullName evidence="2">PUB domain-containing protein</fullName>
    </recommendedName>
</protein>
<dbReference type="GO" id="GO:0097039">
    <property type="term" value="P:protein linear polyubiquitination"/>
    <property type="evidence" value="ECO:0007669"/>
    <property type="project" value="TreeGrafter"/>
</dbReference>